<comment type="similarity">
    <text evidence="1">Belongs to the RelE toxin family.</text>
</comment>
<keyword evidence="4" id="KW-1185">Reference proteome</keyword>
<organism evidence="3 4">
    <name type="scientific">Anabaena cylindrica (strain ATCC 27899 / PCC 7122)</name>
    <dbReference type="NCBI Taxonomy" id="272123"/>
    <lineage>
        <taxon>Bacteria</taxon>
        <taxon>Bacillati</taxon>
        <taxon>Cyanobacteriota</taxon>
        <taxon>Cyanophyceae</taxon>
        <taxon>Nostocales</taxon>
        <taxon>Nostocaceae</taxon>
        <taxon>Anabaena</taxon>
    </lineage>
</organism>
<dbReference type="Proteomes" id="UP000010474">
    <property type="component" value="Chromosome"/>
</dbReference>
<gene>
    <name evidence="3" type="ordered locus">Anacy_0452</name>
</gene>
<dbReference type="InterPro" id="IPR035093">
    <property type="entry name" value="RelE/ParE_toxin_dom_sf"/>
</dbReference>
<dbReference type="HOGENOM" id="CLU_147162_4_2_3"/>
<dbReference type="eggNOG" id="COG3668">
    <property type="taxonomic scope" value="Bacteria"/>
</dbReference>
<dbReference type="Pfam" id="PF05016">
    <property type="entry name" value="ParE_toxin"/>
    <property type="match status" value="1"/>
</dbReference>
<dbReference type="KEGG" id="acy:Anacy_0452"/>
<dbReference type="InterPro" id="IPR051803">
    <property type="entry name" value="TA_system_RelE-like_toxin"/>
</dbReference>
<keyword evidence="2" id="KW-1277">Toxin-antitoxin system</keyword>
<dbReference type="PANTHER" id="PTHR33755:SF5">
    <property type="entry name" value="TYPE II TOXIN-ANTITOXIN SYSTEM RELE_PARE FAMILY TOXIN"/>
    <property type="match status" value="1"/>
</dbReference>
<evidence type="ECO:0000256" key="1">
    <source>
        <dbReference type="ARBA" id="ARBA00006226"/>
    </source>
</evidence>
<evidence type="ECO:0000313" key="4">
    <source>
        <dbReference type="Proteomes" id="UP000010474"/>
    </source>
</evidence>
<dbReference type="Gene3D" id="3.30.2310.20">
    <property type="entry name" value="RelE-like"/>
    <property type="match status" value="1"/>
</dbReference>
<evidence type="ECO:0000313" key="3">
    <source>
        <dbReference type="EMBL" id="AFZ56052.1"/>
    </source>
</evidence>
<dbReference type="AlphaFoldDB" id="K9ZBR7"/>
<sequence>MKVYWTQTAVENLSAIYTYISPNSPQYAARVIDRLTRRSEQIANFPFSGRIVPEFATQEIREVIEGAYRIIYYIKSEEIEVLAVIHGSQQITPNLEAE</sequence>
<proteinExistence type="inferred from homology"/>
<name>K9ZBR7_ANACC</name>
<dbReference type="RefSeq" id="WP_015212707.1">
    <property type="nucleotide sequence ID" value="NC_019771.1"/>
</dbReference>
<dbReference type="PANTHER" id="PTHR33755">
    <property type="entry name" value="TOXIN PARE1-RELATED"/>
    <property type="match status" value="1"/>
</dbReference>
<evidence type="ECO:0000256" key="2">
    <source>
        <dbReference type="ARBA" id="ARBA00022649"/>
    </source>
</evidence>
<dbReference type="OrthoDB" id="514150at2"/>
<dbReference type="InterPro" id="IPR007712">
    <property type="entry name" value="RelE/ParE_toxin"/>
</dbReference>
<protein>
    <submittedName>
        <fullName evidence="3">Plasmid stabilization system</fullName>
    </submittedName>
</protein>
<dbReference type="STRING" id="272123.Anacy_0452"/>
<reference evidence="4" key="1">
    <citation type="journal article" date="2013" name="Proc. Natl. Acad. Sci. U.S.A.">
        <title>Improving the coverage of the cyanobacterial phylum using diversity-driven genome sequencing.</title>
        <authorList>
            <person name="Shih P.M."/>
            <person name="Wu D."/>
            <person name="Latifi A."/>
            <person name="Axen S.D."/>
            <person name="Fewer D.P."/>
            <person name="Talla E."/>
            <person name="Calteau A."/>
            <person name="Cai F."/>
            <person name="Tandeau de Marsac N."/>
            <person name="Rippka R."/>
            <person name="Herdman M."/>
            <person name="Sivonen K."/>
            <person name="Coursin T."/>
            <person name="Laurent T."/>
            <person name="Goodwin L."/>
            <person name="Nolan M."/>
            <person name="Davenport K.W."/>
            <person name="Han C.S."/>
            <person name="Rubin E.M."/>
            <person name="Eisen J.A."/>
            <person name="Woyke T."/>
            <person name="Gugger M."/>
            <person name="Kerfeld C.A."/>
        </authorList>
    </citation>
    <scope>NUCLEOTIDE SEQUENCE [LARGE SCALE GENOMIC DNA]</scope>
    <source>
        <strain evidence="4">ATCC 27899 / PCC 7122</strain>
    </source>
</reference>
<dbReference type="PATRIC" id="fig|272123.3.peg.491"/>
<dbReference type="EMBL" id="CP003659">
    <property type="protein sequence ID" value="AFZ56052.1"/>
    <property type="molecule type" value="Genomic_DNA"/>
</dbReference>
<accession>K9ZBR7</accession>